<dbReference type="PANTHER" id="PTHR32054:SF3">
    <property type="entry name" value="HEAVY CHAIN, PUTATIVE, EXPRESSED-RELATED"/>
    <property type="match status" value="1"/>
</dbReference>
<comment type="similarity">
    <text evidence="1">Belongs to the WEB family.</text>
</comment>
<feature type="coiled-coil region" evidence="3">
    <location>
        <begin position="152"/>
        <end position="179"/>
    </location>
</feature>
<feature type="coiled-coil region" evidence="3">
    <location>
        <begin position="67"/>
        <end position="115"/>
    </location>
</feature>
<proteinExistence type="inferred from homology"/>
<accession>A0ABD0TYA9</accession>
<reference evidence="5 6" key="1">
    <citation type="journal article" date="2024" name="Plant Biotechnol. J.">
        <title>Dendrobium thyrsiflorum genome and its molecular insights into genes involved in important horticultural traits.</title>
        <authorList>
            <person name="Chen B."/>
            <person name="Wang J.Y."/>
            <person name="Zheng P.J."/>
            <person name="Li K.L."/>
            <person name="Liang Y.M."/>
            <person name="Chen X.F."/>
            <person name="Zhang C."/>
            <person name="Zhao X."/>
            <person name="He X."/>
            <person name="Zhang G.Q."/>
            <person name="Liu Z.J."/>
            <person name="Xu Q."/>
        </authorList>
    </citation>
    <scope>NUCLEOTIDE SEQUENCE [LARGE SCALE GENOMIC DNA]</scope>
    <source>
        <strain evidence="5">GZMU011</strain>
    </source>
</reference>
<feature type="region of interest" description="Disordered" evidence="4">
    <location>
        <begin position="564"/>
        <end position="657"/>
    </location>
</feature>
<evidence type="ECO:0000256" key="4">
    <source>
        <dbReference type="SAM" id="MobiDB-lite"/>
    </source>
</evidence>
<dbReference type="InterPro" id="IPR008545">
    <property type="entry name" value="Web"/>
</dbReference>
<feature type="region of interest" description="Disordered" evidence="4">
    <location>
        <begin position="229"/>
        <end position="248"/>
    </location>
</feature>
<keyword evidence="6" id="KW-1185">Reference proteome</keyword>
<comment type="caution">
    <text evidence="5">The sequence shown here is derived from an EMBL/GenBank/DDBJ whole genome shotgun (WGS) entry which is preliminary data.</text>
</comment>
<dbReference type="EMBL" id="JANQDX010000019">
    <property type="protein sequence ID" value="KAL0904691.1"/>
    <property type="molecule type" value="Genomic_DNA"/>
</dbReference>
<dbReference type="Proteomes" id="UP001552299">
    <property type="component" value="Unassembled WGS sequence"/>
</dbReference>
<gene>
    <name evidence="5" type="ORF">M5K25_026825</name>
</gene>
<feature type="compositionally biased region" description="Polar residues" evidence="4">
    <location>
        <begin position="575"/>
        <end position="594"/>
    </location>
</feature>
<keyword evidence="2 3" id="KW-0175">Coiled coil</keyword>
<evidence type="ECO:0000313" key="5">
    <source>
        <dbReference type="EMBL" id="KAL0904691.1"/>
    </source>
</evidence>
<sequence>MMGIKAQPASTNSPKKEVGEIDTRAPFESVKAAVSLFGEVAFSGDKSASRKQKSPSYEKTLATETKLHIAQKELNKFKEQLHNAETTRVQAVAELEKAKEAVEELTQKLITINESKEEALKVTEAAKSQTKLLEQESSMDHSEKDVSWKNELDSAREQYAAALSKLDAAKLELRRIRKEFNTSMDAKVTAIHQEFEAKQLSDANKEKAAQLAKDIAAVQESLVHVKLATEQAQQDESKIRSEKETSRQSYKLALEENEAKLASLKKDFNPELHEDLKKKLEETEAQIDAIQKQMKEARASDIESIATVTTELDGAKEFLQKVVEEETSLRNELESLKLQLEILKKENSELQVKDAETEALAANLHLKLQKCKSELESAMLAESKASSTSDDLTSALQQLSAESLSAQKEAEEMKMKADELRSEAEAAKITLAEAEVNLQVALRDAEEAKAAETRALNQIKELSEKANAVRSSTSESGAKITISREEYDSLSRKVEESEKLTEMKVAAAMAQVEAVRASENEAMKRLEAVRKEIEDMGLAAEEALKRADMAEAAKKAVEGELRRWREKEQKRVAETATQILAETAAQGSSVQSTPPRAKIPKANPLPTMEKNERKENRTPTKKTLIPVLSGMFNRKKSHADGSGSPSFTQNEKHEKHA</sequence>
<dbReference type="PANTHER" id="PTHR32054">
    <property type="entry name" value="HEAVY CHAIN, PUTATIVE, EXPRESSED-RELATED-RELATED"/>
    <property type="match status" value="1"/>
</dbReference>
<evidence type="ECO:0000256" key="2">
    <source>
        <dbReference type="ARBA" id="ARBA00023054"/>
    </source>
</evidence>
<evidence type="ECO:0008006" key="7">
    <source>
        <dbReference type="Google" id="ProtNLM"/>
    </source>
</evidence>
<evidence type="ECO:0000256" key="3">
    <source>
        <dbReference type="SAM" id="Coils"/>
    </source>
</evidence>
<name>A0ABD0TYA9_DENTH</name>
<protein>
    <recommendedName>
        <fullName evidence="7">WEB family protein</fullName>
    </recommendedName>
</protein>
<dbReference type="AlphaFoldDB" id="A0ABD0TYA9"/>
<organism evidence="5 6">
    <name type="scientific">Dendrobium thyrsiflorum</name>
    <name type="common">Pinecone-like raceme dendrobium</name>
    <name type="synonym">Orchid</name>
    <dbReference type="NCBI Taxonomy" id="117978"/>
    <lineage>
        <taxon>Eukaryota</taxon>
        <taxon>Viridiplantae</taxon>
        <taxon>Streptophyta</taxon>
        <taxon>Embryophyta</taxon>
        <taxon>Tracheophyta</taxon>
        <taxon>Spermatophyta</taxon>
        <taxon>Magnoliopsida</taxon>
        <taxon>Liliopsida</taxon>
        <taxon>Asparagales</taxon>
        <taxon>Orchidaceae</taxon>
        <taxon>Epidendroideae</taxon>
        <taxon>Malaxideae</taxon>
        <taxon>Dendrobiinae</taxon>
        <taxon>Dendrobium</taxon>
    </lineage>
</organism>
<dbReference type="Pfam" id="PF05701">
    <property type="entry name" value="WEMBL"/>
    <property type="match status" value="1"/>
</dbReference>
<feature type="compositionally biased region" description="Basic and acidic residues" evidence="4">
    <location>
        <begin position="609"/>
        <end position="618"/>
    </location>
</feature>
<evidence type="ECO:0000313" key="6">
    <source>
        <dbReference type="Proteomes" id="UP001552299"/>
    </source>
</evidence>
<feature type="compositionally biased region" description="Basic and acidic residues" evidence="4">
    <location>
        <begin position="564"/>
        <end position="573"/>
    </location>
</feature>
<feature type="compositionally biased region" description="Basic and acidic residues" evidence="4">
    <location>
        <begin position="235"/>
        <end position="246"/>
    </location>
</feature>
<evidence type="ECO:0000256" key="1">
    <source>
        <dbReference type="ARBA" id="ARBA00005485"/>
    </source>
</evidence>
<feature type="region of interest" description="Disordered" evidence="4">
    <location>
        <begin position="1"/>
        <end position="21"/>
    </location>
</feature>